<comment type="caution">
    <text evidence="2">The sequence shown here is derived from an EMBL/GenBank/DDBJ whole genome shotgun (WGS) entry which is preliminary data.</text>
</comment>
<accession>A0A0M9AG81</accession>
<dbReference type="InterPro" id="IPR034139">
    <property type="entry name" value="TOPRIM_OLD"/>
</dbReference>
<dbReference type="PATRIC" id="fig|1705562.3.peg.38"/>
<organism evidence="2 3">
    <name type="scientific">Haloarcula rubripromontorii</name>
    <dbReference type="NCBI Taxonomy" id="1705562"/>
    <lineage>
        <taxon>Archaea</taxon>
        <taxon>Methanobacteriati</taxon>
        <taxon>Methanobacteriota</taxon>
        <taxon>Stenosarchaea group</taxon>
        <taxon>Halobacteria</taxon>
        <taxon>Halobacteriales</taxon>
        <taxon>Haloarculaceae</taxon>
        <taxon>Haloarcula</taxon>
    </lineage>
</organism>
<keyword evidence="3" id="KW-1185">Reference proteome</keyword>
<dbReference type="AlphaFoldDB" id="A0A0M9AG81"/>
<name>A0A0M9AG81_9EURY</name>
<evidence type="ECO:0000259" key="1">
    <source>
        <dbReference type="Pfam" id="PF20469"/>
    </source>
</evidence>
<feature type="domain" description="OLD protein-like TOPRIM" evidence="1">
    <location>
        <begin position="62"/>
        <end position="131"/>
    </location>
</feature>
<dbReference type="EMBL" id="LIUF01000016">
    <property type="protein sequence ID" value="KOX91292.1"/>
    <property type="molecule type" value="Genomic_DNA"/>
</dbReference>
<dbReference type="Proteomes" id="UP000037729">
    <property type="component" value="Unassembled WGS sequence"/>
</dbReference>
<sequence>MATHSPFLINSDDTSEIRLVDTQGDKLGTRVMEKMSQHDASGDDAFASVRAVIGAGFADSLFANKRNILVEGTADETYLKGFSESFEETRYPSLDEEKTAVIDSMGASKMGKYAKIFEAEGYEYVCLFDSDTAGEDHSDNLKTDYGVDEEHIHLLHDSIPALADYKAEIEDLISTDLYLNAVAATHEEIDQSEVDELEIPDQNQLTNEVNREFGPKMHGINKREVARTIADWAREDDSRIDDETEENYATLIAHLIQKIGGSVDTDEFGTEDGQVGVSDLAENGS</sequence>
<proteinExistence type="predicted"/>
<dbReference type="Pfam" id="PF20469">
    <property type="entry name" value="OLD-like_TOPRIM"/>
    <property type="match status" value="1"/>
</dbReference>
<gene>
    <name evidence="2" type="ORF">AMS69_19515</name>
</gene>
<reference evidence="2 3" key="1">
    <citation type="submission" date="2015-08" db="EMBL/GenBank/DDBJ databases">
        <title>Genomes of Isolates from Cabo Rojo, PR.</title>
        <authorList>
            <person name="Sanchez-Nieves R.L."/>
            <person name="Montalvo-Rodriguez R."/>
        </authorList>
    </citation>
    <scope>NUCLEOTIDE SEQUENCE [LARGE SCALE GENOMIC DNA]</scope>
    <source>
        <strain evidence="2 3">SL3</strain>
    </source>
</reference>
<protein>
    <recommendedName>
        <fullName evidence="1">OLD protein-like TOPRIM domain-containing protein</fullName>
    </recommendedName>
</protein>
<evidence type="ECO:0000313" key="2">
    <source>
        <dbReference type="EMBL" id="KOX91292.1"/>
    </source>
</evidence>
<evidence type="ECO:0000313" key="3">
    <source>
        <dbReference type="Proteomes" id="UP000037729"/>
    </source>
</evidence>